<proteinExistence type="predicted"/>
<reference evidence="2" key="1">
    <citation type="submission" date="2013-11" db="EMBL/GenBank/DDBJ databases">
        <title>The Genome Sequence of Phytophthora parasitica IAC_01/95.</title>
        <authorList>
            <consortium name="The Broad Institute Genomics Platform"/>
            <person name="Russ C."/>
            <person name="Tyler B."/>
            <person name="Panabieres F."/>
            <person name="Shan W."/>
            <person name="Tripathy S."/>
            <person name="Grunwald N."/>
            <person name="Machado M."/>
            <person name="Johnson C.S."/>
            <person name="Arredondo F."/>
            <person name="Hong C."/>
            <person name="Coffey M."/>
            <person name="Young S.K."/>
            <person name="Zeng Q."/>
            <person name="Gargeya S."/>
            <person name="Fitzgerald M."/>
            <person name="Abouelleil A."/>
            <person name="Alvarado L."/>
            <person name="Chapman S.B."/>
            <person name="Gainer-Dewar J."/>
            <person name="Goldberg J."/>
            <person name="Griggs A."/>
            <person name="Gujja S."/>
            <person name="Hansen M."/>
            <person name="Howarth C."/>
            <person name="Imamovic A."/>
            <person name="Ireland A."/>
            <person name="Larimer J."/>
            <person name="McCowan C."/>
            <person name="Murphy C."/>
            <person name="Pearson M."/>
            <person name="Poon T.W."/>
            <person name="Priest M."/>
            <person name="Roberts A."/>
            <person name="Saif S."/>
            <person name="Shea T."/>
            <person name="Sykes S."/>
            <person name="Wortman J."/>
            <person name="Nusbaum C."/>
            <person name="Birren B."/>
        </authorList>
    </citation>
    <scope>NUCLEOTIDE SEQUENCE [LARGE SCALE GENOMIC DNA]</scope>
    <source>
        <strain evidence="2">IAC_01/95</strain>
    </source>
</reference>
<dbReference type="AlphaFoldDB" id="W2NIB7"/>
<gene>
    <name evidence="2" type="ORF">L914_07169</name>
</gene>
<protein>
    <submittedName>
        <fullName evidence="2">Uncharacterized protein</fullName>
    </submittedName>
</protein>
<evidence type="ECO:0000256" key="1">
    <source>
        <dbReference type="SAM" id="MobiDB-lite"/>
    </source>
</evidence>
<feature type="compositionally biased region" description="Basic residues" evidence="1">
    <location>
        <begin position="1"/>
        <end position="14"/>
    </location>
</feature>
<organism evidence="2">
    <name type="scientific">Phytophthora nicotianae</name>
    <name type="common">Potato buckeye rot agent</name>
    <name type="synonym">Phytophthora parasitica</name>
    <dbReference type="NCBI Taxonomy" id="4792"/>
    <lineage>
        <taxon>Eukaryota</taxon>
        <taxon>Sar</taxon>
        <taxon>Stramenopiles</taxon>
        <taxon>Oomycota</taxon>
        <taxon>Peronosporomycetes</taxon>
        <taxon>Peronosporales</taxon>
        <taxon>Peronosporaceae</taxon>
        <taxon>Phytophthora</taxon>
    </lineage>
</organism>
<name>W2NIB7_PHYNI</name>
<feature type="compositionally biased region" description="Low complexity" evidence="1">
    <location>
        <begin position="22"/>
        <end position="38"/>
    </location>
</feature>
<evidence type="ECO:0000313" key="2">
    <source>
        <dbReference type="EMBL" id="ETM48260.1"/>
    </source>
</evidence>
<sequence length="77" mass="9180">MSTRKSMHTRKGHQFPRQPIKSRPSLNPRRPRSRSGPVLPLVIYRFLPRPPRLVPLQRKVIHRRKSCKEQARRLPGR</sequence>
<feature type="region of interest" description="Disordered" evidence="1">
    <location>
        <begin position="1"/>
        <end position="38"/>
    </location>
</feature>
<dbReference type="EMBL" id="KI692435">
    <property type="protein sequence ID" value="ETM48260.1"/>
    <property type="molecule type" value="Genomic_DNA"/>
</dbReference>
<dbReference type="Proteomes" id="UP000054532">
    <property type="component" value="Unassembled WGS sequence"/>
</dbReference>
<accession>W2NIB7</accession>